<evidence type="ECO:0000256" key="10">
    <source>
        <dbReference type="ARBA" id="ARBA00044770"/>
    </source>
</evidence>
<keyword evidence="4 12" id="KW-0812">Transmembrane</keyword>
<keyword evidence="8 12" id="KW-0472">Membrane</keyword>
<evidence type="ECO:0000256" key="6">
    <source>
        <dbReference type="ARBA" id="ARBA00022984"/>
    </source>
</evidence>
<evidence type="ECO:0000256" key="12">
    <source>
        <dbReference type="SAM" id="Phobius"/>
    </source>
</evidence>
<keyword evidence="5" id="KW-0133">Cell shape</keyword>
<evidence type="ECO:0000256" key="4">
    <source>
        <dbReference type="ARBA" id="ARBA00022692"/>
    </source>
</evidence>
<dbReference type="PANTHER" id="PTHR30474:SF2">
    <property type="entry name" value="PEPTIDOGLYCAN GLYCOSYLTRANSFERASE FTSW-RELATED"/>
    <property type="match status" value="1"/>
</dbReference>
<gene>
    <name evidence="13" type="ORF">METZ01_LOCUS378570</name>
</gene>
<feature type="transmembrane region" description="Helical" evidence="12">
    <location>
        <begin position="20"/>
        <end position="39"/>
    </location>
</feature>
<evidence type="ECO:0000256" key="3">
    <source>
        <dbReference type="ARBA" id="ARBA00022679"/>
    </source>
</evidence>
<dbReference type="PANTHER" id="PTHR30474">
    <property type="entry name" value="CELL CYCLE PROTEIN"/>
    <property type="match status" value="1"/>
</dbReference>
<protein>
    <recommendedName>
        <fullName evidence="10">peptidoglycan glycosyltransferase</fullName>
        <ecNumber evidence="10">2.4.99.28</ecNumber>
    </recommendedName>
    <alternativeName>
        <fullName evidence="9">Peptidoglycan polymerase</fullName>
    </alternativeName>
</protein>
<dbReference type="GO" id="GO:0015648">
    <property type="term" value="F:lipid-linked peptidoglycan transporter activity"/>
    <property type="evidence" value="ECO:0007669"/>
    <property type="project" value="TreeGrafter"/>
</dbReference>
<evidence type="ECO:0000256" key="1">
    <source>
        <dbReference type="ARBA" id="ARBA00004141"/>
    </source>
</evidence>
<sequence length="103" mass="12000">LVSTSLIASDKLNTNTYYFFIKHFLFICLGIFILIGFSLLSQKKLFKISKILFIVFLIFLILVPFIGTEVKGSKRWIDLMFSLRFQPIEILKPFFIIMIASLL</sequence>
<dbReference type="GO" id="GO:0005886">
    <property type="term" value="C:plasma membrane"/>
    <property type="evidence" value="ECO:0007669"/>
    <property type="project" value="TreeGrafter"/>
</dbReference>
<keyword evidence="7 12" id="KW-1133">Transmembrane helix</keyword>
<name>A0A382TUI4_9ZZZZ</name>
<evidence type="ECO:0000256" key="9">
    <source>
        <dbReference type="ARBA" id="ARBA00032370"/>
    </source>
</evidence>
<dbReference type="GO" id="GO:0008955">
    <property type="term" value="F:peptidoglycan glycosyltransferase activity"/>
    <property type="evidence" value="ECO:0007669"/>
    <property type="project" value="UniProtKB-EC"/>
</dbReference>
<evidence type="ECO:0000256" key="7">
    <source>
        <dbReference type="ARBA" id="ARBA00022989"/>
    </source>
</evidence>
<keyword evidence="2" id="KW-0328">Glycosyltransferase</keyword>
<evidence type="ECO:0000256" key="5">
    <source>
        <dbReference type="ARBA" id="ARBA00022960"/>
    </source>
</evidence>
<dbReference type="GO" id="GO:0008360">
    <property type="term" value="P:regulation of cell shape"/>
    <property type="evidence" value="ECO:0007669"/>
    <property type="project" value="UniProtKB-KW"/>
</dbReference>
<comment type="catalytic activity">
    <reaction evidence="11">
        <text>[GlcNAc-(1-&gt;4)-Mur2Ac(oyl-L-Ala-gamma-D-Glu-L-Lys-D-Ala-D-Ala)](n)-di-trans,octa-cis-undecaprenyl diphosphate + beta-D-GlcNAc-(1-&gt;4)-Mur2Ac(oyl-L-Ala-gamma-D-Glu-L-Lys-D-Ala-D-Ala)-di-trans,octa-cis-undecaprenyl diphosphate = [GlcNAc-(1-&gt;4)-Mur2Ac(oyl-L-Ala-gamma-D-Glu-L-Lys-D-Ala-D-Ala)](n+1)-di-trans,octa-cis-undecaprenyl diphosphate + di-trans,octa-cis-undecaprenyl diphosphate + H(+)</text>
        <dbReference type="Rhea" id="RHEA:23708"/>
        <dbReference type="Rhea" id="RHEA-COMP:9602"/>
        <dbReference type="Rhea" id="RHEA-COMP:9603"/>
        <dbReference type="ChEBI" id="CHEBI:15378"/>
        <dbReference type="ChEBI" id="CHEBI:58405"/>
        <dbReference type="ChEBI" id="CHEBI:60033"/>
        <dbReference type="ChEBI" id="CHEBI:78435"/>
        <dbReference type="EC" id="2.4.99.28"/>
    </reaction>
</comment>
<dbReference type="Pfam" id="PF01098">
    <property type="entry name" value="FTSW_RODA_SPOVE"/>
    <property type="match status" value="1"/>
</dbReference>
<evidence type="ECO:0000256" key="2">
    <source>
        <dbReference type="ARBA" id="ARBA00022676"/>
    </source>
</evidence>
<dbReference type="EC" id="2.4.99.28" evidence="10"/>
<dbReference type="AlphaFoldDB" id="A0A382TUI4"/>
<feature type="non-terminal residue" evidence="13">
    <location>
        <position position="1"/>
    </location>
</feature>
<dbReference type="InterPro" id="IPR001182">
    <property type="entry name" value="FtsW/RodA"/>
</dbReference>
<evidence type="ECO:0000313" key="13">
    <source>
        <dbReference type="EMBL" id="SVD25716.1"/>
    </source>
</evidence>
<feature type="non-terminal residue" evidence="13">
    <location>
        <position position="103"/>
    </location>
</feature>
<organism evidence="13">
    <name type="scientific">marine metagenome</name>
    <dbReference type="NCBI Taxonomy" id="408172"/>
    <lineage>
        <taxon>unclassified sequences</taxon>
        <taxon>metagenomes</taxon>
        <taxon>ecological metagenomes</taxon>
    </lineage>
</organism>
<keyword evidence="3" id="KW-0808">Transferase</keyword>
<dbReference type="EMBL" id="UINC01139272">
    <property type="protein sequence ID" value="SVD25716.1"/>
    <property type="molecule type" value="Genomic_DNA"/>
</dbReference>
<reference evidence="13" key="1">
    <citation type="submission" date="2018-05" db="EMBL/GenBank/DDBJ databases">
        <authorList>
            <person name="Lanie J.A."/>
            <person name="Ng W.-L."/>
            <person name="Kazmierczak K.M."/>
            <person name="Andrzejewski T.M."/>
            <person name="Davidsen T.M."/>
            <person name="Wayne K.J."/>
            <person name="Tettelin H."/>
            <person name="Glass J.I."/>
            <person name="Rusch D."/>
            <person name="Podicherti R."/>
            <person name="Tsui H.-C.T."/>
            <person name="Winkler M.E."/>
        </authorList>
    </citation>
    <scope>NUCLEOTIDE SEQUENCE</scope>
</reference>
<proteinExistence type="predicted"/>
<evidence type="ECO:0000256" key="11">
    <source>
        <dbReference type="ARBA" id="ARBA00049902"/>
    </source>
</evidence>
<keyword evidence="6" id="KW-0573">Peptidoglycan synthesis</keyword>
<feature type="transmembrane region" description="Helical" evidence="12">
    <location>
        <begin position="51"/>
        <end position="67"/>
    </location>
</feature>
<evidence type="ECO:0000256" key="8">
    <source>
        <dbReference type="ARBA" id="ARBA00023136"/>
    </source>
</evidence>
<accession>A0A382TUI4</accession>
<dbReference type="GO" id="GO:0032153">
    <property type="term" value="C:cell division site"/>
    <property type="evidence" value="ECO:0007669"/>
    <property type="project" value="TreeGrafter"/>
</dbReference>
<dbReference type="GO" id="GO:0051301">
    <property type="term" value="P:cell division"/>
    <property type="evidence" value="ECO:0007669"/>
    <property type="project" value="InterPro"/>
</dbReference>
<dbReference type="GO" id="GO:0009252">
    <property type="term" value="P:peptidoglycan biosynthetic process"/>
    <property type="evidence" value="ECO:0007669"/>
    <property type="project" value="UniProtKB-KW"/>
</dbReference>
<comment type="subcellular location">
    <subcellularLocation>
        <location evidence="1">Membrane</location>
        <topology evidence="1">Multi-pass membrane protein</topology>
    </subcellularLocation>
</comment>